<dbReference type="EMBL" id="VUMN01000001">
    <property type="protein sequence ID" value="MSS57542.1"/>
    <property type="molecule type" value="Genomic_DNA"/>
</dbReference>
<name>A0A7X2TEH5_9FIRM</name>
<dbReference type="NCBIfam" id="NF035934">
    <property type="entry name" value="ESAT6_2"/>
    <property type="match status" value="1"/>
</dbReference>
<organism evidence="1 2">
    <name type="scientific">Stecheria intestinalis</name>
    <dbReference type="NCBI Taxonomy" id="2606630"/>
    <lineage>
        <taxon>Bacteria</taxon>
        <taxon>Bacillati</taxon>
        <taxon>Bacillota</taxon>
        <taxon>Erysipelotrichia</taxon>
        <taxon>Erysipelotrichales</taxon>
        <taxon>Erysipelotrichaceae</taxon>
        <taxon>Stecheria</taxon>
    </lineage>
</organism>
<dbReference type="Gene3D" id="1.10.287.1060">
    <property type="entry name" value="ESAT-6-like"/>
    <property type="match status" value="1"/>
</dbReference>
<dbReference type="InterPro" id="IPR036689">
    <property type="entry name" value="ESAT-6-like_sf"/>
</dbReference>
<proteinExistence type="predicted"/>
<dbReference type="Pfam" id="PF06013">
    <property type="entry name" value="WXG100"/>
    <property type="match status" value="1"/>
</dbReference>
<comment type="caution">
    <text evidence="1">The sequence shown here is derived from an EMBL/GenBank/DDBJ whole genome shotgun (WGS) entry which is preliminary data.</text>
</comment>
<accession>A0A7X2TEH5</accession>
<dbReference type="RefSeq" id="WP_105303798.1">
    <property type="nucleotide sequence ID" value="NZ_JAQXPC010000025.1"/>
</dbReference>
<dbReference type="Proteomes" id="UP000461880">
    <property type="component" value="Unassembled WGS sequence"/>
</dbReference>
<protein>
    <submittedName>
        <fullName evidence="1">WXG100 family type VII secretion target</fullName>
    </submittedName>
</protein>
<dbReference type="InterPro" id="IPR010310">
    <property type="entry name" value="T7SS_ESAT-6-like"/>
</dbReference>
<keyword evidence="2" id="KW-1185">Reference proteome</keyword>
<evidence type="ECO:0000313" key="1">
    <source>
        <dbReference type="EMBL" id="MSS57542.1"/>
    </source>
</evidence>
<evidence type="ECO:0000313" key="2">
    <source>
        <dbReference type="Proteomes" id="UP000461880"/>
    </source>
</evidence>
<dbReference type="SUPFAM" id="SSF140453">
    <property type="entry name" value="EsxAB dimer-like"/>
    <property type="match status" value="1"/>
</dbReference>
<sequence length="99" mass="11188">MAELKITLAQVSECAGQIRSCNQQMFEDLNQMKKEMNDTAASWISDGGQEIRSRFNQFAGRFDTQKETIDSYARFLDRTVESYDSLETTITSNASGMQA</sequence>
<gene>
    <name evidence="1" type="ORF">FYJ51_01275</name>
</gene>
<dbReference type="AlphaFoldDB" id="A0A7X2TEH5"/>
<reference evidence="1 2" key="1">
    <citation type="submission" date="2019-08" db="EMBL/GenBank/DDBJ databases">
        <title>In-depth cultivation of the pig gut microbiome towards novel bacterial diversity and tailored functional studies.</title>
        <authorList>
            <person name="Wylensek D."/>
            <person name="Hitch T.C.A."/>
            <person name="Clavel T."/>
        </authorList>
    </citation>
    <scope>NUCLEOTIDE SEQUENCE [LARGE SCALE GENOMIC DNA]</scope>
    <source>
        <strain evidence="1 2">Oil+RF-744-GAM-WT-6</strain>
    </source>
</reference>